<sequence>TLQISTWISQLLRLFPRPIKPSFPYLEPTQMKTSSRPPLLISRHHLLLHIHLLRLTKLYNLHKKSLAAERAARHAEAQLIDAGSISLRAEATREKKKNKQTSKEVGALLRLKLGDQIAYPSSASVDGHPKGLIGSMSQLVARMMFRRHEKFRPLANRKSAFTSHDYTRSMTENVFIRSISSMTWLG</sequence>
<dbReference type="AlphaFoldDB" id="A0A0C3B1D2"/>
<name>A0A0C3B1D2_PILCF</name>
<reference evidence="1 2" key="1">
    <citation type="submission" date="2014-04" db="EMBL/GenBank/DDBJ databases">
        <authorList>
            <consortium name="DOE Joint Genome Institute"/>
            <person name="Kuo A."/>
            <person name="Tarkka M."/>
            <person name="Buscot F."/>
            <person name="Kohler A."/>
            <person name="Nagy L.G."/>
            <person name="Floudas D."/>
            <person name="Copeland A."/>
            <person name="Barry K.W."/>
            <person name="Cichocki N."/>
            <person name="Veneault-Fourrey C."/>
            <person name="LaButti K."/>
            <person name="Lindquist E.A."/>
            <person name="Lipzen A."/>
            <person name="Lundell T."/>
            <person name="Morin E."/>
            <person name="Murat C."/>
            <person name="Sun H."/>
            <person name="Tunlid A."/>
            <person name="Henrissat B."/>
            <person name="Grigoriev I.V."/>
            <person name="Hibbett D.S."/>
            <person name="Martin F."/>
            <person name="Nordberg H.P."/>
            <person name="Cantor M.N."/>
            <person name="Hua S.X."/>
        </authorList>
    </citation>
    <scope>NUCLEOTIDE SEQUENCE [LARGE SCALE GENOMIC DNA]</scope>
    <source>
        <strain evidence="1 2">F 1598</strain>
    </source>
</reference>
<dbReference type="OrthoDB" id="3256408at2759"/>
<gene>
    <name evidence="1" type="ORF">PILCRDRAFT_822846</name>
</gene>
<protein>
    <submittedName>
        <fullName evidence="1">Uncharacterized protein</fullName>
    </submittedName>
</protein>
<proteinExistence type="predicted"/>
<dbReference type="HOGENOM" id="CLU_1457807_0_0_1"/>
<evidence type="ECO:0000313" key="1">
    <source>
        <dbReference type="EMBL" id="KIM80023.1"/>
    </source>
</evidence>
<dbReference type="Proteomes" id="UP000054166">
    <property type="component" value="Unassembled WGS sequence"/>
</dbReference>
<reference evidence="2" key="2">
    <citation type="submission" date="2015-01" db="EMBL/GenBank/DDBJ databases">
        <title>Evolutionary Origins and Diversification of the Mycorrhizal Mutualists.</title>
        <authorList>
            <consortium name="DOE Joint Genome Institute"/>
            <consortium name="Mycorrhizal Genomics Consortium"/>
            <person name="Kohler A."/>
            <person name="Kuo A."/>
            <person name="Nagy L.G."/>
            <person name="Floudas D."/>
            <person name="Copeland A."/>
            <person name="Barry K.W."/>
            <person name="Cichocki N."/>
            <person name="Veneault-Fourrey C."/>
            <person name="LaButti K."/>
            <person name="Lindquist E.A."/>
            <person name="Lipzen A."/>
            <person name="Lundell T."/>
            <person name="Morin E."/>
            <person name="Murat C."/>
            <person name="Riley R."/>
            <person name="Ohm R."/>
            <person name="Sun H."/>
            <person name="Tunlid A."/>
            <person name="Henrissat B."/>
            <person name="Grigoriev I.V."/>
            <person name="Hibbett D.S."/>
            <person name="Martin F."/>
        </authorList>
    </citation>
    <scope>NUCLEOTIDE SEQUENCE [LARGE SCALE GENOMIC DNA]</scope>
    <source>
        <strain evidence="2">F 1598</strain>
    </source>
</reference>
<evidence type="ECO:0000313" key="2">
    <source>
        <dbReference type="Proteomes" id="UP000054166"/>
    </source>
</evidence>
<accession>A0A0C3B1D2</accession>
<feature type="non-terminal residue" evidence="1">
    <location>
        <position position="1"/>
    </location>
</feature>
<organism evidence="1 2">
    <name type="scientific">Piloderma croceum (strain F 1598)</name>
    <dbReference type="NCBI Taxonomy" id="765440"/>
    <lineage>
        <taxon>Eukaryota</taxon>
        <taxon>Fungi</taxon>
        <taxon>Dikarya</taxon>
        <taxon>Basidiomycota</taxon>
        <taxon>Agaricomycotina</taxon>
        <taxon>Agaricomycetes</taxon>
        <taxon>Agaricomycetidae</taxon>
        <taxon>Atheliales</taxon>
        <taxon>Atheliaceae</taxon>
        <taxon>Piloderma</taxon>
    </lineage>
</organism>
<dbReference type="EMBL" id="KN833006">
    <property type="protein sequence ID" value="KIM80023.1"/>
    <property type="molecule type" value="Genomic_DNA"/>
</dbReference>
<dbReference type="STRING" id="765440.A0A0C3B1D2"/>
<keyword evidence="2" id="KW-1185">Reference proteome</keyword>
<dbReference type="InParanoid" id="A0A0C3B1D2"/>